<keyword evidence="2" id="KW-0472">Membrane</keyword>
<evidence type="ECO:0000313" key="3">
    <source>
        <dbReference type="EMBL" id="GMA23549.1"/>
    </source>
</evidence>
<gene>
    <name evidence="3" type="ORF">GCM10025864_13080</name>
</gene>
<comment type="caution">
    <text evidence="3">The sequence shown here is derived from an EMBL/GenBank/DDBJ whole genome shotgun (WGS) entry which is preliminary data.</text>
</comment>
<dbReference type="Proteomes" id="UP001157091">
    <property type="component" value="Unassembled WGS sequence"/>
</dbReference>
<keyword evidence="2" id="KW-1133">Transmembrane helix</keyword>
<evidence type="ECO:0000313" key="4">
    <source>
        <dbReference type="Proteomes" id="UP001157091"/>
    </source>
</evidence>
<feature type="region of interest" description="Disordered" evidence="1">
    <location>
        <begin position="1"/>
        <end position="43"/>
    </location>
</feature>
<feature type="transmembrane region" description="Helical" evidence="2">
    <location>
        <begin position="132"/>
        <end position="149"/>
    </location>
</feature>
<feature type="transmembrane region" description="Helical" evidence="2">
    <location>
        <begin position="95"/>
        <end position="112"/>
    </location>
</feature>
<feature type="transmembrane region" description="Helical" evidence="2">
    <location>
        <begin position="73"/>
        <end position="89"/>
    </location>
</feature>
<evidence type="ECO:0000256" key="2">
    <source>
        <dbReference type="SAM" id="Phobius"/>
    </source>
</evidence>
<protein>
    <recommendedName>
        <fullName evidence="5">Integral membrane protein</fullName>
    </recommendedName>
</protein>
<keyword evidence="2" id="KW-0812">Transmembrane</keyword>
<proteinExistence type="predicted"/>
<reference evidence="4" key="1">
    <citation type="journal article" date="2019" name="Int. J. Syst. Evol. Microbiol.">
        <title>The Global Catalogue of Microorganisms (GCM) 10K type strain sequencing project: providing services to taxonomists for standard genome sequencing and annotation.</title>
        <authorList>
            <consortium name="The Broad Institute Genomics Platform"/>
            <consortium name="The Broad Institute Genome Sequencing Center for Infectious Disease"/>
            <person name="Wu L."/>
            <person name="Ma J."/>
        </authorList>
    </citation>
    <scope>NUCLEOTIDE SEQUENCE [LARGE SCALE GENOMIC DNA]</scope>
    <source>
        <strain evidence="4">NBRC 106348</strain>
    </source>
</reference>
<evidence type="ECO:0000256" key="1">
    <source>
        <dbReference type="SAM" id="MobiDB-lite"/>
    </source>
</evidence>
<feature type="transmembrane region" description="Helical" evidence="2">
    <location>
        <begin position="155"/>
        <end position="174"/>
    </location>
</feature>
<name>A0ABQ6I0R7_9MICO</name>
<accession>A0ABQ6I0R7</accession>
<organism evidence="3 4">
    <name type="scientific">Luteimicrobium album</name>
    <dbReference type="NCBI Taxonomy" id="1054550"/>
    <lineage>
        <taxon>Bacteria</taxon>
        <taxon>Bacillati</taxon>
        <taxon>Actinomycetota</taxon>
        <taxon>Actinomycetes</taxon>
        <taxon>Micrococcales</taxon>
        <taxon>Luteimicrobium</taxon>
    </lineage>
</organism>
<sequence length="195" mass="20550">MTGTLSNMENDATGAPQPESPQSELPRPDAPQTDPGRAPVPAVGDADAARAALDAVAESKLLVAERMRRGPRWYNPVYGALCGLLILSIGLPDVWFIAGVLVSAIGLGMLAGIYRQRTGIVLGAGNPRPRGLYPWLIVVLGVAAVASYFDGHHGFPLGVPIVAICAGVACWVLSRRYDAALFELLEGQDDGGHQR</sequence>
<evidence type="ECO:0008006" key="5">
    <source>
        <dbReference type="Google" id="ProtNLM"/>
    </source>
</evidence>
<keyword evidence="4" id="KW-1185">Reference proteome</keyword>
<dbReference type="EMBL" id="BSUK01000001">
    <property type="protein sequence ID" value="GMA23549.1"/>
    <property type="molecule type" value="Genomic_DNA"/>
</dbReference>
<feature type="compositionally biased region" description="Polar residues" evidence="1">
    <location>
        <begin position="1"/>
        <end position="10"/>
    </location>
</feature>